<keyword evidence="1" id="KW-0812">Transmembrane</keyword>
<organism evidence="2 3">
    <name type="scientific">Brachionus plicatilis</name>
    <name type="common">Marine rotifer</name>
    <name type="synonym">Brachionus muelleri</name>
    <dbReference type="NCBI Taxonomy" id="10195"/>
    <lineage>
        <taxon>Eukaryota</taxon>
        <taxon>Metazoa</taxon>
        <taxon>Spiralia</taxon>
        <taxon>Gnathifera</taxon>
        <taxon>Rotifera</taxon>
        <taxon>Eurotatoria</taxon>
        <taxon>Monogononta</taxon>
        <taxon>Pseudotrocha</taxon>
        <taxon>Ploima</taxon>
        <taxon>Brachionidae</taxon>
        <taxon>Brachionus</taxon>
    </lineage>
</organism>
<keyword evidence="3" id="KW-1185">Reference proteome</keyword>
<keyword evidence="1" id="KW-0472">Membrane</keyword>
<evidence type="ECO:0000313" key="3">
    <source>
        <dbReference type="Proteomes" id="UP000276133"/>
    </source>
</evidence>
<sequence>MNHSMIVKKSLKYLNRGFAVLMVVVVSLNIEQIFHNKRIQSFEHILNLDSDLNNKIRRCQSCQMEGLWALNRLN</sequence>
<dbReference type="Proteomes" id="UP000276133">
    <property type="component" value="Unassembled WGS sequence"/>
</dbReference>
<proteinExistence type="predicted"/>
<reference evidence="2 3" key="1">
    <citation type="journal article" date="2018" name="Sci. Rep.">
        <title>Genomic signatures of local adaptation to the degree of environmental predictability in rotifers.</title>
        <authorList>
            <person name="Franch-Gras L."/>
            <person name="Hahn C."/>
            <person name="Garcia-Roger E.M."/>
            <person name="Carmona M.J."/>
            <person name="Serra M."/>
            <person name="Gomez A."/>
        </authorList>
    </citation>
    <scope>NUCLEOTIDE SEQUENCE [LARGE SCALE GENOMIC DNA]</scope>
    <source>
        <strain evidence="2">HYR1</strain>
    </source>
</reference>
<dbReference type="EMBL" id="REGN01004651">
    <property type="protein sequence ID" value="RNA16702.1"/>
    <property type="molecule type" value="Genomic_DNA"/>
</dbReference>
<evidence type="ECO:0000313" key="2">
    <source>
        <dbReference type="EMBL" id="RNA16702.1"/>
    </source>
</evidence>
<keyword evidence="1" id="KW-1133">Transmembrane helix</keyword>
<gene>
    <name evidence="2" type="ORF">BpHYR1_051620</name>
</gene>
<accession>A0A3M7QZD3</accession>
<comment type="caution">
    <text evidence="2">The sequence shown here is derived from an EMBL/GenBank/DDBJ whole genome shotgun (WGS) entry which is preliminary data.</text>
</comment>
<dbReference type="AlphaFoldDB" id="A0A3M7QZD3"/>
<protein>
    <submittedName>
        <fullName evidence="2">Uncharacterized protein</fullName>
    </submittedName>
</protein>
<evidence type="ECO:0000256" key="1">
    <source>
        <dbReference type="SAM" id="Phobius"/>
    </source>
</evidence>
<name>A0A3M7QZD3_BRAPC</name>
<feature type="transmembrane region" description="Helical" evidence="1">
    <location>
        <begin position="13"/>
        <end position="30"/>
    </location>
</feature>
<feature type="non-terminal residue" evidence="2">
    <location>
        <position position="74"/>
    </location>
</feature>